<reference evidence="1" key="1">
    <citation type="submission" date="2021-05" db="EMBL/GenBank/DDBJ databases">
        <authorList>
            <person name="Scholz U."/>
            <person name="Mascher M."/>
            <person name="Fiebig A."/>
        </authorList>
    </citation>
    <scope>NUCLEOTIDE SEQUENCE [LARGE SCALE GENOMIC DNA]</scope>
</reference>
<accession>A0ACD5TM51</accession>
<sequence length="379" mass="41439">MVKILEIGSPLDAEEEDDDCCEIGLAEFAKKVNLKAADDDVVVVAAKGPIKLQDIRRKKIKVKVEVDQPGHCSDTSGNLHEHAAGDRIDNPYEIVEDEPTIHKKESVQAKPGVKCDIKSPVKRESEPFVEVAADMLPVKCEPVEGNGADELFVNCESESFEEAVADMSPAKSEHEDGNGADEHFEEVIPDMPLLKFGSLRFEAVNKPVKSAPEHGNDHFEEVVPDPDMFLLKCEYGCFEEVIPDMSVAKCEPEEGSSADLLFEPAIPDMSPVNSESESFEEVTADMSPAICEPEEGNGADVQFEEVIPDIPLLKFGSLCFEEVIAEMPPLKCAPEDGNGLHESVQVDDAYDHLPEMDTGGRVVDEEDADDFVVVGREAL</sequence>
<organism evidence="1 2">
    <name type="scientific">Avena sativa</name>
    <name type="common">Oat</name>
    <dbReference type="NCBI Taxonomy" id="4498"/>
    <lineage>
        <taxon>Eukaryota</taxon>
        <taxon>Viridiplantae</taxon>
        <taxon>Streptophyta</taxon>
        <taxon>Embryophyta</taxon>
        <taxon>Tracheophyta</taxon>
        <taxon>Spermatophyta</taxon>
        <taxon>Magnoliopsida</taxon>
        <taxon>Liliopsida</taxon>
        <taxon>Poales</taxon>
        <taxon>Poaceae</taxon>
        <taxon>BOP clade</taxon>
        <taxon>Pooideae</taxon>
        <taxon>Poodae</taxon>
        <taxon>Poeae</taxon>
        <taxon>Poeae Chloroplast Group 1 (Aveneae type)</taxon>
        <taxon>Aveninae</taxon>
        <taxon>Avena</taxon>
    </lineage>
</organism>
<dbReference type="EnsemblPlants" id="AVESA.00010b.r2.1CG0083200.1">
    <property type="protein sequence ID" value="AVESA.00010b.r2.1CG0083200.1.CDS"/>
    <property type="gene ID" value="AVESA.00010b.r2.1CG0083200"/>
</dbReference>
<evidence type="ECO:0000313" key="2">
    <source>
        <dbReference type="Proteomes" id="UP001732700"/>
    </source>
</evidence>
<name>A0ACD5TM51_AVESA</name>
<reference evidence="1" key="2">
    <citation type="submission" date="2025-09" db="UniProtKB">
        <authorList>
            <consortium name="EnsemblPlants"/>
        </authorList>
    </citation>
    <scope>IDENTIFICATION</scope>
</reference>
<protein>
    <submittedName>
        <fullName evidence="1">Uncharacterized protein</fullName>
    </submittedName>
</protein>
<keyword evidence="2" id="KW-1185">Reference proteome</keyword>
<dbReference type="Proteomes" id="UP001732700">
    <property type="component" value="Chromosome 1C"/>
</dbReference>
<proteinExistence type="predicted"/>
<evidence type="ECO:0000313" key="1">
    <source>
        <dbReference type="EnsemblPlants" id="AVESA.00010b.r2.1CG0083200.1.CDS"/>
    </source>
</evidence>